<dbReference type="PANTHER" id="PTHR41317">
    <property type="entry name" value="PD-(D_E)XK NUCLEASE FAMILY TRANSPOSASE"/>
    <property type="match status" value="1"/>
</dbReference>
<sequence length="349" mass="39595">MDEEIMQDVKEQLAGALDYDQAAKGVLSQKMVLAYILKRTVPEFESASLDDIANIYIEGTPEVSTVPVSKDKTNAVRHALERQDTPKIKGAQNEDNSITEGSIVFDILFRAKAPETNELITLIINVEAQKRLKPKKKTGDTYPLLKRAVYYASRLISSQKGTEFTNSDYDKIKKVYTIWICMEAPQGKSAINRYQLKEQHLLHRYKEPCQNYDLMGIIFVYLGNSKVKDQLINLLDLMFKSSKNASEKITTLHNDFGIDLTQEEEGDLEVMCNLGEGIYEDGLMKGKQEGWEKGRKEGRKEGKEEGRREGKLELALEMLKDGMALEKVAKYSKLSLSIIKELAKQNKLI</sequence>
<accession>A0A848EQP7</accession>
<reference evidence="2 3" key="1">
    <citation type="submission" date="2020-04" db="EMBL/GenBank/DDBJ databases">
        <authorList>
            <person name="Hitch T.C.A."/>
            <person name="Wylensek D."/>
            <person name="Clavel T."/>
        </authorList>
    </citation>
    <scope>NUCLEOTIDE SEQUENCE [LARGE SCALE GENOMIC DNA]</scope>
    <source>
        <strain evidence="2 3">WCA-386-APC-2A</strain>
    </source>
</reference>
<name>A0A848EQP7_MEGEL</name>
<feature type="region of interest" description="Disordered" evidence="1">
    <location>
        <begin position="289"/>
        <end position="308"/>
    </location>
</feature>
<evidence type="ECO:0000313" key="3">
    <source>
        <dbReference type="Proteomes" id="UP000536773"/>
    </source>
</evidence>
<gene>
    <name evidence="2" type="ORF">HG933_07810</name>
</gene>
<evidence type="ECO:0000256" key="1">
    <source>
        <dbReference type="SAM" id="MobiDB-lite"/>
    </source>
</evidence>
<dbReference type="AlphaFoldDB" id="A0A848EQP7"/>
<dbReference type="EMBL" id="JABBJH010000010">
    <property type="protein sequence ID" value="NMK39281.1"/>
    <property type="molecule type" value="Genomic_DNA"/>
</dbReference>
<dbReference type="RefSeq" id="WP_169013633.1">
    <property type="nucleotide sequence ID" value="NZ_JABBJH010000010.1"/>
</dbReference>
<evidence type="ECO:0000313" key="2">
    <source>
        <dbReference type="EMBL" id="NMK39281.1"/>
    </source>
</evidence>
<organism evidence="2 3">
    <name type="scientific">Megasphaera elsdenii</name>
    <dbReference type="NCBI Taxonomy" id="907"/>
    <lineage>
        <taxon>Bacteria</taxon>
        <taxon>Bacillati</taxon>
        <taxon>Bacillota</taxon>
        <taxon>Negativicutes</taxon>
        <taxon>Veillonellales</taxon>
        <taxon>Veillonellaceae</taxon>
        <taxon>Megasphaera</taxon>
    </lineage>
</organism>
<dbReference type="PANTHER" id="PTHR41317:SF1">
    <property type="entry name" value="PD-(D_E)XK NUCLEASE FAMILY TRANSPOSASE"/>
    <property type="match status" value="1"/>
</dbReference>
<protein>
    <submittedName>
        <fullName evidence="2">Nuclease</fullName>
    </submittedName>
</protein>
<dbReference type="Proteomes" id="UP000536773">
    <property type="component" value="Unassembled WGS sequence"/>
</dbReference>
<comment type="caution">
    <text evidence="2">The sequence shown here is derived from an EMBL/GenBank/DDBJ whole genome shotgun (WGS) entry which is preliminary data.</text>
</comment>
<proteinExistence type="predicted"/>